<evidence type="ECO:0008006" key="4">
    <source>
        <dbReference type="Google" id="ProtNLM"/>
    </source>
</evidence>
<dbReference type="STRING" id="1121416.SAMN02745220_01175"/>
<gene>
    <name evidence="2" type="ORF">SAMN02745220_01175</name>
</gene>
<dbReference type="Proteomes" id="UP000184603">
    <property type="component" value="Unassembled WGS sequence"/>
</dbReference>
<keyword evidence="1" id="KW-0732">Signal</keyword>
<protein>
    <recommendedName>
        <fullName evidence="4">Type IV pilus assembly protein PilY1</fullName>
    </recommendedName>
</protein>
<dbReference type="OrthoDB" id="7156875at2"/>
<feature type="signal peptide" evidence="1">
    <location>
        <begin position="1"/>
        <end position="30"/>
    </location>
</feature>
<feature type="chain" id="PRO_5012636158" description="Type IV pilus assembly protein PilY1" evidence="1">
    <location>
        <begin position="31"/>
        <end position="2079"/>
    </location>
</feature>
<evidence type="ECO:0000256" key="1">
    <source>
        <dbReference type="SAM" id="SignalP"/>
    </source>
</evidence>
<dbReference type="Gene3D" id="2.10.10.90">
    <property type="match status" value="1"/>
</dbReference>
<keyword evidence="3" id="KW-1185">Reference proteome</keyword>
<evidence type="ECO:0000313" key="2">
    <source>
        <dbReference type="EMBL" id="SHO45680.1"/>
    </source>
</evidence>
<dbReference type="PROSITE" id="PS00018">
    <property type="entry name" value="EF_HAND_1"/>
    <property type="match status" value="1"/>
</dbReference>
<evidence type="ECO:0000313" key="3">
    <source>
        <dbReference type="Proteomes" id="UP000184603"/>
    </source>
</evidence>
<dbReference type="EMBL" id="FRFE01000004">
    <property type="protein sequence ID" value="SHO45680.1"/>
    <property type="molecule type" value="Genomic_DNA"/>
</dbReference>
<accession>A0A1M7Y1J9</accession>
<name>A0A1M7Y1J9_9BACT</name>
<reference evidence="2 3" key="1">
    <citation type="submission" date="2016-12" db="EMBL/GenBank/DDBJ databases">
        <authorList>
            <person name="Song W.-J."/>
            <person name="Kurnit D.M."/>
        </authorList>
    </citation>
    <scope>NUCLEOTIDE SEQUENCE [LARGE SCALE GENOMIC DNA]</scope>
    <source>
        <strain evidence="2 3">DSM 18488</strain>
    </source>
</reference>
<dbReference type="InterPro" id="IPR018247">
    <property type="entry name" value="EF_Hand_1_Ca_BS"/>
</dbReference>
<sequence>MKSTKSRLKICICGLVLLLLSEASVSRIFAADVCSTGVSEPPFLSFGVKSNLLLVLDNSGSMLDMAYTDPDKTQCFDDSYGVDPTMQYVGNFKPESWYKRVDGIDPWSTGISIATTGKLVSAEGSVYRALNIGTSDGSTIFEDTKVKWEPVLRPAWRNNTQYHAGSFVFDATTSKVFMTISGGTSNGTGPTSDNGVTWTQINTWKNSTAYTVGTYVIWKGSSELYKAQNGGTSNGSSPWDDKEVTWKPMDFHGWQEGRIYYAGNVVTQNSMIFIHKSTVSSHTSSGNDIYEDTFDTNWQRIDEGYFEEVSAATATSFCVNASGSKKYKANDVCITLDPATDVSSGKVSAFAAKGSFLNWAMSSKFDIEKNILTGGKYDTGAGRIVNESRGCAGNRFIKQVLLDQGTALTSDDMYLTMSVRGSGDNDRTDISDDIGRFEIYAVTKDGMDFGACQRAIEAFQAPTGLGPAEDDVADCVGIAKKSSNVEHIIYHKAIQECWFYAKQGRWKGGNDHPFKTCPQYYELGNIPGLINDTDPAYACYGVYDNGYHEDRTGFVGRCWEDAHYISAECTRVCGNIPSSGSYPYVFVSGKEAWECTNKDTEFYCPDYNSGGKKCKVEWVTSYRYSENKSPGCVPGGTDDVYVAAGWSTNLDGDTPEMCVDQAMHDFCLQAEVPEVIDPSDQVTTTDEYWNLPALLVDTGLAGQLGGQPLATFKGTTKYVLPTDQQTDDVHRPNGPRGILYEVASDLRIGAMAFSDNGSLTECDGVNKSDTVIEYCPATNRDGASIIADIDIGYYVDENGTTDNENDDFENWNHYNTLVQAINNVRATSWTPLAEAVFNALGYYTQDSNKRLNPEDFTISAATDPITNWCQENHVLIITEGASTADINQSVIGYIDDIKTQYNFSDGDINKTCTVPDSITGLDVGLQGSTYLDDLTNIGHNLDVNYLFPAGHSTITTTDGDVKNKQNITTHIVSTGIVPTNGTDECSPGVMIKDAATKGGTTLVESENPASLRQKLLETFNELRQRSSSGSAASVISSSRGGEGAIYQAIFWPELKRTHSTIEPDPNDPDCSPDPTNPDCSYLPVQIDKTVEWVGDVHALFINDAGYMFEDTNGDRKLVASEDIDGDGHLDVKEDANGNGLLDPGEDLDGDQKLDIAEDLNGNNVIDGDDMRVIVYYDELLGKSKGCYNTTVLDSAGICTFSKNLEDIKFIWSAANWLNDSALLTSTNRNNYLSSDPRRYIFTWVDLNNNGKVDDDYDGSVDNDDEVRPFEEGLALNSSGTNLTVSGTRLPVYADYGVSSSSELDAIIKWTRGEDSLINEDVNDNNILDSGEDLNNNGRLDGILRSRQIPTVDNGTTLTTWRLGDVIHSTPMTVSEPAEGYHYLYRDRTYADFVAKYKNRRHMVYFGANDGMLHAVNAGFYNGDEKKFCLSGIITNGVCDESAGNFPALGAEMWAYVPANIAPHLSCLTDVACSHKYMVDLRPRIFDVKIFGEEQNCSNVNGILDSGCIHPEGWGTILVGGMRLGGSPVNAYDVSPDTTDSVANDNRRFISSYFILDITNPEAPPVLLGELTQTLDTNGAIQYVDLGYSTSIATMVIMKNPATYSPGTESNEWYLVLGSGPHGSKAMQGVSDQNAKVSILPLSWLGATDVTDSTLKTPLRIPAGQPTSLIPGGTFELSGPLHGFVSDPITVDFDINPSSFDYMSDSVYFGTIDGEFSPKVNGSTEWSGGGKLYRLVTRNMSGGISQYGLGVVQTPTTPDKWELKPMLDLSNENKPISSAPNAGYDGRNFWIYFGTGRFMDAQDKTDDNRQTFFGLKEPMTFDTTTGEPTAFLWGEIEFADNINPTDGNYAKDSNGIILSSKGAGDRGLLRVDDILVTQGTGDLTCRDTSDLVYGAPLAGANAMKCVPKAIRTTTSPEKANFAALEKYIAGTLIGNCSSDKVDCTDGWYKDFWPYGDRQKNLGQGTLLGGLMTFTTYQPFSDTCQAEGEAYLYGVYYKTGTSWYKNVFGDNGVDSYGNVENMLKLGRGLATTPNLHTGEGGEEGVRAFIQTSTGEIKEIQQENLPVPGYKSGRSKWKEYLP</sequence>
<dbReference type="RefSeq" id="WP_073612519.1">
    <property type="nucleotide sequence ID" value="NZ_FRFE01000004.1"/>
</dbReference>
<organism evidence="2 3">
    <name type="scientific">Desulfopila aestuarii DSM 18488</name>
    <dbReference type="NCBI Taxonomy" id="1121416"/>
    <lineage>
        <taxon>Bacteria</taxon>
        <taxon>Pseudomonadati</taxon>
        <taxon>Thermodesulfobacteriota</taxon>
        <taxon>Desulfobulbia</taxon>
        <taxon>Desulfobulbales</taxon>
        <taxon>Desulfocapsaceae</taxon>
        <taxon>Desulfopila</taxon>
    </lineage>
</organism>
<proteinExistence type="predicted"/>